<protein>
    <submittedName>
        <fullName evidence="1">DUF2849 domain-containing protein</fullName>
    </submittedName>
</protein>
<reference evidence="1 2" key="1">
    <citation type="submission" date="2018-12" db="EMBL/GenBank/DDBJ databases">
        <title>bacterium Hansschlegelia zhihuaiae S113.</title>
        <authorList>
            <person name="He J."/>
        </authorList>
    </citation>
    <scope>NUCLEOTIDE SEQUENCE [LARGE SCALE GENOMIC DNA]</scope>
    <source>
        <strain evidence="1 2">S 113</strain>
    </source>
</reference>
<dbReference type="Pfam" id="PF11011">
    <property type="entry name" value="DUF2849"/>
    <property type="match status" value="1"/>
</dbReference>
<comment type="caution">
    <text evidence="1">The sequence shown here is derived from an EMBL/GenBank/DDBJ whole genome shotgun (WGS) entry which is preliminary data.</text>
</comment>
<name>A0A4Q0M674_9HYPH</name>
<evidence type="ECO:0000313" key="1">
    <source>
        <dbReference type="EMBL" id="RXF68475.1"/>
    </source>
</evidence>
<gene>
    <name evidence="1" type="ORF">EK403_20010</name>
</gene>
<dbReference type="OrthoDB" id="9815695at2"/>
<dbReference type="AlphaFoldDB" id="A0A4Q0M674"/>
<sequence length="111" mass="11706">MSAPIQKSAAKTRAATQVVTGNRLTDGVVVYLDSAGGWSERLNDARVVEGAEALEAALAAGKAAEAAQVVVEAYPIDVKREPDGLRALRVREDIRARGPSVRVDLERPLGA</sequence>
<accession>A0A4Q0M674</accession>
<organism evidence="1 2">
    <name type="scientific">Hansschlegelia zhihuaiae</name>
    <dbReference type="NCBI Taxonomy" id="405005"/>
    <lineage>
        <taxon>Bacteria</taxon>
        <taxon>Pseudomonadati</taxon>
        <taxon>Pseudomonadota</taxon>
        <taxon>Alphaproteobacteria</taxon>
        <taxon>Hyphomicrobiales</taxon>
        <taxon>Methylopilaceae</taxon>
        <taxon>Hansschlegelia</taxon>
    </lineage>
</organism>
<dbReference type="Proteomes" id="UP000289708">
    <property type="component" value="Unassembled WGS sequence"/>
</dbReference>
<dbReference type="EMBL" id="RYFI01000026">
    <property type="protein sequence ID" value="RXF68475.1"/>
    <property type="molecule type" value="Genomic_DNA"/>
</dbReference>
<keyword evidence="2" id="KW-1185">Reference proteome</keyword>
<dbReference type="InterPro" id="IPR021270">
    <property type="entry name" value="DUF2849"/>
</dbReference>
<evidence type="ECO:0000313" key="2">
    <source>
        <dbReference type="Proteomes" id="UP000289708"/>
    </source>
</evidence>
<dbReference type="RefSeq" id="WP_128779228.1">
    <property type="nucleotide sequence ID" value="NZ_RYFI01000026.1"/>
</dbReference>
<proteinExistence type="predicted"/>